<evidence type="ECO:0000256" key="7">
    <source>
        <dbReference type="ARBA" id="ARBA00023136"/>
    </source>
</evidence>
<comment type="similarity">
    <text evidence="2">Belongs to the binding-protein-dependent transport system permease family. CysTW subfamily.</text>
</comment>
<protein>
    <recommendedName>
        <fullName evidence="9">ABC transmembrane type-1 domain-containing protein</fullName>
    </recommendedName>
</protein>
<proteinExistence type="inferred from homology"/>
<feature type="transmembrane region" description="Helical" evidence="8">
    <location>
        <begin position="216"/>
        <end position="236"/>
    </location>
</feature>
<comment type="subcellular location">
    <subcellularLocation>
        <location evidence="1 8">Cell membrane</location>
        <topology evidence="1 8">Multi-pass membrane protein</topology>
    </subcellularLocation>
</comment>
<gene>
    <name evidence="10" type="ORF">HMPREF9460_01316</name>
</gene>
<evidence type="ECO:0000259" key="9">
    <source>
        <dbReference type="PROSITE" id="PS50928"/>
    </source>
</evidence>
<dbReference type="InterPro" id="IPR035906">
    <property type="entry name" value="MetI-like_sf"/>
</dbReference>
<keyword evidence="6 8" id="KW-1133">Transmembrane helix</keyword>
<evidence type="ECO:0000313" key="11">
    <source>
        <dbReference type="Proteomes" id="UP000029585"/>
    </source>
</evidence>
<dbReference type="CDD" id="cd06261">
    <property type="entry name" value="TM_PBP2"/>
    <property type="match status" value="1"/>
</dbReference>
<dbReference type="PANTHER" id="PTHR43848:SF2">
    <property type="entry name" value="PUTRESCINE TRANSPORT SYSTEM PERMEASE PROTEIN POTI"/>
    <property type="match status" value="1"/>
</dbReference>
<reference evidence="10 11" key="1">
    <citation type="submission" date="2011-08" db="EMBL/GenBank/DDBJ databases">
        <title>The Genome Sequence of Clostridium orbiscindens 1_3_50AFAA.</title>
        <authorList>
            <consortium name="The Broad Institute Genome Sequencing Platform"/>
            <person name="Earl A."/>
            <person name="Ward D."/>
            <person name="Feldgarden M."/>
            <person name="Gevers D."/>
            <person name="Daigneault M."/>
            <person name="Strauss J."/>
            <person name="Allen-Vercoe E."/>
            <person name="Young S.K."/>
            <person name="Zeng Q."/>
            <person name="Gargeya S."/>
            <person name="Fitzgerald M."/>
            <person name="Haas B."/>
            <person name="Abouelleil A."/>
            <person name="Alvarado L."/>
            <person name="Arachchi H.M."/>
            <person name="Berlin A."/>
            <person name="Brown A."/>
            <person name="Chapman S.B."/>
            <person name="Chen Z."/>
            <person name="Dunbar C."/>
            <person name="Freedman E."/>
            <person name="Gearin G."/>
            <person name="Gellesch M."/>
            <person name="Goldberg J."/>
            <person name="Griggs A."/>
            <person name="Gujja S."/>
            <person name="Heiman D."/>
            <person name="Howarth C."/>
            <person name="Larson L."/>
            <person name="Lui A."/>
            <person name="MacDonald P.J.P."/>
            <person name="Montmayeur A."/>
            <person name="Murphy C."/>
            <person name="Neiman D."/>
            <person name="Pearson M."/>
            <person name="Priest M."/>
            <person name="Roberts A."/>
            <person name="Saif S."/>
            <person name="Shea T."/>
            <person name="Shenoy N."/>
            <person name="Sisk P."/>
            <person name="Stolte C."/>
            <person name="Sykes S."/>
            <person name="Wortman J."/>
            <person name="Nusbaum C."/>
            <person name="Birren B."/>
        </authorList>
    </citation>
    <scope>NUCLEOTIDE SEQUENCE [LARGE SCALE GENOMIC DNA]</scope>
    <source>
        <strain evidence="10 11">1_3_50AFAA</strain>
    </source>
</reference>
<dbReference type="Gene3D" id="1.10.3720.10">
    <property type="entry name" value="MetI-like"/>
    <property type="match status" value="1"/>
</dbReference>
<dbReference type="eggNOG" id="COG1177">
    <property type="taxonomic scope" value="Bacteria"/>
</dbReference>
<name>A0A096DF11_FLAPL</name>
<dbReference type="InterPro" id="IPR000515">
    <property type="entry name" value="MetI-like"/>
</dbReference>
<evidence type="ECO:0000256" key="8">
    <source>
        <dbReference type="RuleBase" id="RU363032"/>
    </source>
</evidence>
<dbReference type="InterPro" id="IPR051789">
    <property type="entry name" value="Bact_Polyamine_Transport"/>
</dbReference>
<evidence type="ECO:0000256" key="5">
    <source>
        <dbReference type="ARBA" id="ARBA00022692"/>
    </source>
</evidence>
<feature type="transmembrane region" description="Helical" evidence="8">
    <location>
        <begin position="108"/>
        <end position="128"/>
    </location>
</feature>
<evidence type="ECO:0000256" key="3">
    <source>
        <dbReference type="ARBA" id="ARBA00022448"/>
    </source>
</evidence>
<dbReference type="Pfam" id="PF00528">
    <property type="entry name" value="BPD_transp_1"/>
    <property type="match status" value="1"/>
</dbReference>
<evidence type="ECO:0000256" key="4">
    <source>
        <dbReference type="ARBA" id="ARBA00022475"/>
    </source>
</evidence>
<dbReference type="SUPFAM" id="SSF161098">
    <property type="entry name" value="MetI-like"/>
    <property type="match status" value="1"/>
</dbReference>
<dbReference type="HOGENOM" id="CLU_016047_3_0_9"/>
<dbReference type="PATRIC" id="fig|742738.3.peg.1363"/>
<feature type="domain" description="ABC transmembrane type-1" evidence="9">
    <location>
        <begin position="62"/>
        <end position="264"/>
    </location>
</feature>
<accession>A0A096DF11</accession>
<comment type="caution">
    <text evidence="10">The sequence shown here is derived from an EMBL/GenBank/DDBJ whole genome shotgun (WGS) entry which is preliminary data.</text>
</comment>
<feature type="transmembrane region" description="Helical" evidence="8">
    <location>
        <begin position="248"/>
        <end position="266"/>
    </location>
</feature>
<keyword evidence="11" id="KW-1185">Reference proteome</keyword>
<feature type="transmembrane region" description="Helical" evidence="8">
    <location>
        <begin position="140"/>
        <end position="163"/>
    </location>
</feature>
<feature type="transmembrane region" description="Helical" evidence="8">
    <location>
        <begin position="61"/>
        <end position="87"/>
    </location>
</feature>
<sequence length="280" mass="31185">MKQSRRIGSRFFMLLVFLFLYLPIFVLIVFSFNASKSRSVWSGFTLDWYKELFQNSMILDALWVTLAVSILAAVISTIIGTAAAIGFTNFRRRSRTVVTTINNIPLTNADIITGVSMMLFFVLAVNVFNGTLGAALGIKWNLGFVTLLIAHLTFDIPHVILCVMPKLQQLDPNIYEAAQDLGAPGFLAFRKVILPEIMPGVINGLLIAFTMSIDDFVISYFTAGSTFSTLSMVIYSMAKKRVSPEINALSTLLFVVVVTLLVIVNVRQTRQDKRRMVHGN</sequence>
<evidence type="ECO:0000256" key="6">
    <source>
        <dbReference type="ARBA" id="ARBA00022989"/>
    </source>
</evidence>
<dbReference type="PROSITE" id="PS50928">
    <property type="entry name" value="ABC_TM1"/>
    <property type="match status" value="1"/>
</dbReference>
<keyword evidence="3 8" id="KW-0813">Transport</keyword>
<keyword evidence="5 8" id="KW-0812">Transmembrane</keyword>
<dbReference type="EMBL" id="ADLO01000047">
    <property type="protein sequence ID" value="KGF56114.1"/>
    <property type="molecule type" value="Genomic_DNA"/>
</dbReference>
<dbReference type="AlphaFoldDB" id="A0A096DF11"/>
<dbReference type="Proteomes" id="UP000029585">
    <property type="component" value="Unassembled WGS sequence"/>
</dbReference>
<organism evidence="10 11">
    <name type="scientific">Flavonifractor plautii 1_3_50AFAA</name>
    <dbReference type="NCBI Taxonomy" id="742738"/>
    <lineage>
        <taxon>Bacteria</taxon>
        <taxon>Bacillati</taxon>
        <taxon>Bacillota</taxon>
        <taxon>Clostridia</taxon>
        <taxon>Eubacteriales</taxon>
        <taxon>Oscillospiraceae</taxon>
        <taxon>Flavonifractor</taxon>
    </lineage>
</organism>
<keyword evidence="4" id="KW-1003">Cell membrane</keyword>
<dbReference type="GO" id="GO:0005886">
    <property type="term" value="C:plasma membrane"/>
    <property type="evidence" value="ECO:0007669"/>
    <property type="project" value="UniProtKB-SubCell"/>
</dbReference>
<evidence type="ECO:0000313" key="10">
    <source>
        <dbReference type="EMBL" id="KGF56114.1"/>
    </source>
</evidence>
<keyword evidence="7 8" id="KW-0472">Membrane</keyword>
<evidence type="ECO:0000256" key="1">
    <source>
        <dbReference type="ARBA" id="ARBA00004651"/>
    </source>
</evidence>
<dbReference type="GO" id="GO:0055085">
    <property type="term" value="P:transmembrane transport"/>
    <property type="evidence" value="ECO:0007669"/>
    <property type="project" value="InterPro"/>
</dbReference>
<feature type="transmembrane region" description="Helical" evidence="8">
    <location>
        <begin position="12"/>
        <end position="32"/>
    </location>
</feature>
<dbReference type="PANTHER" id="PTHR43848">
    <property type="entry name" value="PUTRESCINE TRANSPORT SYSTEM PERMEASE PROTEIN POTI"/>
    <property type="match status" value="1"/>
</dbReference>
<evidence type="ECO:0000256" key="2">
    <source>
        <dbReference type="ARBA" id="ARBA00007069"/>
    </source>
</evidence>